<comment type="caution">
    <text evidence="2">The sequence shown here is derived from an EMBL/GenBank/DDBJ whole genome shotgun (WGS) entry which is preliminary data.</text>
</comment>
<feature type="transmembrane region" description="Helical" evidence="1">
    <location>
        <begin position="33"/>
        <end position="52"/>
    </location>
</feature>
<keyword evidence="1" id="KW-1133">Transmembrane helix</keyword>
<organism evidence="2 3">
    <name type="scientific">Tegillarca granosa</name>
    <name type="common">Malaysian cockle</name>
    <name type="synonym">Anadara granosa</name>
    <dbReference type="NCBI Taxonomy" id="220873"/>
    <lineage>
        <taxon>Eukaryota</taxon>
        <taxon>Metazoa</taxon>
        <taxon>Spiralia</taxon>
        <taxon>Lophotrochozoa</taxon>
        <taxon>Mollusca</taxon>
        <taxon>Bivalvia</taxon>
        <taxon>Autobranchia</taxon>
        <taxon>Pteriomorphia</taxon>
        <taxon>Arcoida</taxon>
        <taxon>Arcoidea</taxon>
        <taxon>Arcidae</taxon>
        <taxon>Tegillarca</taxon>
    </lineage>
</organism>
<evidence type="ECO:0000256" key="1">
    <source>
        <dbReference type="SAM" id="Phobius"/>
    </source>
</evidence>
<name>A0ABQ9FZD0_TEGGR</name>
<dbReference type="EMBL" id="JARBDR010000018">
    <property type="protein sequence ID" value="KAJ8322232.1"/>
    <property type="molecule type" value="Genomic_DNA"/>
</dbReference>
<gene>
    <name evidence="2" type="ORF">KUTeg_000703</name>
</gene>
<dbReference type="Proteomes" id="UP001217089">
    <property type="component" value="Unassembled WGS sequence"/>
</dbReference>
<reference evidence="2 3" key="1">
    <citation type="submission" date="2022-12" db="EMBL/GenBank/DDBJ databases">
        <title>Chromosome-level genome of Tegillarca granosa.</title>
        <authorList>
            <person name="Kim J."/>
        </authorList>
    </citation>
    <scope>NUCLEOTIDE SEQUENCE [LARGE SCALE GENOMIC DNA]</scope>
    <source>
        <strain evidence="2">Teg-2019</strain>
        <tissue evidence="2">Adductor muscle</tissue>
    </source>
</reference>
<feature type="transmembrane region" description="Helical" evidence="1">
    <location>
        <begin position="64"/>
        <end position="84"/>
    </location>
</feature>
<evidence type="ECO:0000313" key="3">
    <source>
        <dbReference type="Proteomes" id="UP001217089"/>
    </source>
</evidence>
<proteinExistence type="predicted"/>
<evidence type="ECO:0000313" key="2">
    <source>
        <dbReference type="EMBL" id="KAJ8322232.1"/>
    </source>
</evidence>
<keyword evidence="3" id="KW-1185">Reference proteome</keyword>
<keyword evidence="1" id="KW-0812">Transmembrane</keyword>
<accession>A0ABQ9FZD0</accession>
<protein>
    <submittedName>
        <fullName evidence="2">Uncharacterized protein</fullName>
    </submittedName>
</protein>
<keyword evidence="1" id="KW-0472">Membrane</keyword>
<sequence>MEVNFFTCLDIQIVLLIVPDGTRRALVFNINDLLYLVGFRIVSHILYLTVPISEVMSQGQIIDLTLVGNVGGSALTGVTISLNLKREKIILMFLNHEGHRIMKKLQFIFMDFVEVVREFHNQLRLVDKIGKNDLKFISRQCAANKRKGLNHSQKTIRMNNLYAVTILEHFKY</sequence>